<sequence length="245" mass="25905">MKSRLPLSSWTLSVSAGLLLGGSVLSLVGPAIAQSNIQLRLPDISAPGNRESGSTRSATCIAPDERLVALIPESNYGLTESAFPTVYFYLPETTAEHLKFVLLNESTNELLYEGRFKIDGSAGIASVSLPDNGIQQPLAVGEAYVWYISVICNPADPSADVVAEGQMARVEPLEIAASASEAELPALYAEAGLWYDAIAASARLKQDAENSDDWNALLDAVELDDLIPADLLSLSALPDAASMVP</sequence>
<evidence type="ECO:0000313" key="1">
    <source>
        <dbReference type="EMBL" id="RZM82271.1"/>
    </source>
</evidence>
<keyword evidence="2" id="KW-1185">Reference proteome</keyword>
<comment type="caution">
    <text evidence="1">The sequence shown here is derived from an EMBL/GenBank/DDBJ whole genome shotgun (WGS) entry which is preliminary data.</text>
</comment>
<organism evidence="1 2">
    <name type="scientific">Leptolyngbya iicbica LK</name>
    <dbReference type="NCBI Taxonomy" id="2294035"/>
    <lineage>
        <taxon>Bacteria</taxon>
        <taxon>Bacillati</taxon>
        <taxon>Cyanobacteriota</taxon>
        <taxon>Cyanophyceae</taxon>
        <taxon>Leptolyngbyales</taxon>
        <taxon>Leptolyngbyaceae</taxon>
        <taxon>Leptolyngbya group</taxon>
        <taxon>Leptolyngbya</taxon>
        <taxon>Leptolyngbya iicbica</taxon>
    </lineage>
</organism>
<name>A0A4Q7EFD9_9CYAN</name>
<accession>A0A4Q7EFD9</accession>
<dbReference type="Pfam" id="PF06051">
    <property type="entry name" value="DUF928"/>
    <property type="match status" value="1"/>
</dbReference>
<reference evidence="1 2" key="1">
    <citation type="submission" date="2018-11" db="EMBL/GenBank/DDBJ databases">
        <title>Whole genome sequencing of an environmental sample.</title>
        <authorList>
            <person name="Sarangi A.N."/>
            <person name="Singh D."/>
            <person name="Tripathy S."/>
        </authorList>
    </citation>
    <scope>NUCLEOTIDE SEQUENCE [LARGE SCALE GENOMIC DNA]</scope>
    <source>
        <strain evidence="1 2">Lakshadweep</strain>
    </source>
</reference>
<dbReference type="Proteomes" id="UP000292459">
    <property type="component" value="Unassembled WGS sequence"/>
</dbReference>
<dbReference type="AlphaFoldDB" id="A0A4Q7EFD9"/>
<dbReference type="InterPro" id="IPR010328">
    <property type="entry name" value="DUF928"/>
</dbReference>
<dbReference type="OrthoDB" id="513783at2"/>
<evidence type="ECO:0000313" key="2">
    <source>
        <dbReference type="Proteomes" id="UP000292459"/>
    </source>
</evidence>
<proteinExistence type="predicted"/>
<gene>
    <name evidence="1" type="ORF">DYY88_03185</name>
</gene>
<dbReference type="RefSeq" id="WP_084606951.1">
    <property type="nucleotide sequence ID" value="NZ_QVFV01000001.1"/>
</dbReference>
<dbReference type="EMBL" id="QVFV01000001">
    <property type="protein sequence ID" value="RZM82271.1"/>
    <property type="molecule type" value="Genomic_DNA"/>
</dbReference>
<protein>
    <submittedName>
        <fullName evidence="1">DUF928 domain-containing protein</fullName>
    </submittedName>
</protein>